<dbReference type="PROSITE" id="PS50263">
    <property type="entry name" value="CN_HYDROLASE"/>
    <property type="match status" value="1"/>
</dbReference>
<dbReference type="EMBL" id="JAGMUU010000027">
    <property type="protein sequence ID" value="KAH7121816.1"/>
    <property type="molecule type" value="Genomic_DNA"/>
</dbReference>
<dbReference type="InterPro" id="IPR044149">
    <property type="entry name" value="Nitrilases_CHs"/>
</dbReference>
<dbReference type="InterPro" id="IPR003010">
    <property type="entry name" value="C-N_Hydrolase"/>
</dbReference>
<dbReference type="Proteomes" id="UP000717696">
    <property type="component" value="Unassembled WGS sequence"/>
</dbReference>
<evidence type="ECO:0000313" key="8">
    <source>
        <dbReference type="Proteomes" id="UP000717696"/>
    </source>
</evidence>
<dbReference type="Gene3D" id="3.60.110.10">
    <property type="entry name" value="Carbon-nitrogen hydrolase"/>
    <property type="match status" value="1"/>
</dbReference>
<dbReference type="CDD" id="cd07564">
    <property type="entry name" value="nitrilases_CHs"/>
    <property type="match status" value="1"/>
</dbReference>
<evidence type="ECO:0000256" key="4">
    <source>
        <dbReference type="ARBA" id="ARBA00039045"/>
    </source>
</evidence>
<organism evidence="7 8">
    <name type="scientific">Dactylonectria estremocensis</name>
    <dbReference type="NCBI Taxonomy" id="1079267"/>
    <lineage>
        <taxon>Eukaryota</taxon>
        <taxon>Fungi</taxon>
        <taxon>Dikarya</taxon>
        <taxon>Ascomycota</taxon>
        <taxon>Pezizomycotina</taxon>
        <taxon>Sordariomycetes</taxon>
        <taxon>Hypocreomycetidae</taxon>
        <taxon>Hypocreales</taxon>
        <taxon>Nectriaceae</taxon>
        <taxon>Dactylonectria</taxon>
    </lineage>
</organism>
<comment type="similarity">
    <text evidence="1">Belongs to the carbon-nitrogen hydrolase superfamily. Nitrilase family.</text>
</comment>
<gene>
    <name evidence="7" type="ORF">B0J13DRAFT_648627</name>
</gene>
<evidence type="ECO:0000259" key="6">
    <source>
        <dbReference type="PROSITE" id="PS50263"/>
    </source>
</evidence>
<feature type="active site" description="Proton acceptor" evidence="5">
    <location>
        <position position="50"/>
    </location>
</feature>
<dbReference type="SUPFAM" id="SSF56317">
    <property type="entry name" value="Carbon-nitrogen hydrolase"/>
    <property type="match status" value="1"/>
</dbReference>
<dbReference type="Pfam" id="PF00795">
    <property type="entry name" value="CN_hydrolase"/>
    <property type="match status" value="1"/>
</dbReference>
<protein>
    <recommendedName>
        <fullName evidence="4">nitrilase</fullName>
        <ecNumber evidence="4">3.5.5.1</ecNumber>
    </recommendedName>
</protein>
<feature type="domain" description="CN hydrolase" evidence="6">
    <location>
        <begin position="10"/>
        <end position="286"/>
    </location>
</feature>
<keyword evidence="8" id="KW-1185">Reference proteome</keyword>
<evidence type="ECO:0000256" key="3">
    <source>
        <dbReference type="ARBA" id="ARBA00036406"/>
    </source>
</evidence>
<dbReference type="OrthoDB" id="10250282at2759"/>
<proteinExistence type="inferred from homology"/>
<evidence type="ECO:0000256" key="5">
    <source>
        <dbReference type="PROSITE-ProRule" id="PRU10139"/>
    </source>
</evidence>
<dbReference type="PANTHER" id="PTHR46044:SF14">
    <property type="entry name" value="ARYLACETONITRILASE"/>
    <property type="match status" value="1"/>
</dbReference>
<dbReference type="FunFam" id="3.60.110.10:FF:000011">
    <property type="entry name" value="Cyanide hydratase"/>
    <property type="match status" value="1"/>
</dbReference>
<dbReference type="InterPro" id="IPR000132">
    <property type="entry name" value="Nitrilase/CN_hydratase_CS"/>
</dbReference>
<dbReference type="InterPro" id="IPR036526">
    <property type="entry name" value="C-N_Hydrolase_sf"/>
</dbReference>
<comment type="catalytic activity">
    <reaction evidence="3">
        <text>a nitrile + 2 H2O = a carboxylate + NH4(+)</text>
        <dbReference type="Rhea" id="RHEA:21724"/>
        <dbReference type="ChEBI" id="CHEBI:15377"/>
        <dbReference type="ChEBI" id="CHEBI:18379"/>
        <dbReference type="ChEBI" id="CHEBI:28938"/>
        <dbReference type="ChEBI" id="CHEBI:29067"/>
        <dbReference type="EC" id="3.5.5.1"/>
    </reaction>
</comment>
<dbReference type="AlphaFoldDB" id="A0A9P9IIH6"/>
<comment type="caution">
    <text evidence="7">The sequence shown here is derived from an EMBL/GenBank/DDBJ whole genome shotgun (WGS) entry which is preliminary data.</text>
</comment>
<dbReference type="PROSITE" id="PS00921">
    <property type="entry name" value="NITRIL_CHT_2"/>
    <property type="match status" value="1"/>
</dbReference>
<evidence type="ECO:0000256" key="1">
    <source>
        <dbReference type="ARBA" id="ARBA00008129"/>
    </source>
</evidence>
<dbReference type="EC" id="3.5.5.1" evidence="4"/>
<name>A0A9P9IIH6_9HYPO</name>
<evidence type="ECO:0000256" key="2">
    <source>
        <dbReference type="ARBA" id="ARBA00022801"/>
    </source>
</evidence>
<dbReference type="GO" id="GO:0016836">
    <property type="term" value="F:hydro-lyase activity"/>
    <property type="evidence" value="ECO:0007669"/>
    <property type="project" value="UniProtKB-ARBA"/>
</dbReference>
<sequence length="329" mass="35788">MSSNAETSSVRVAAVQAEPVWLDLHATVKKTCQLISSAAGNGAKLIAFPECWIPGYPCWIWARPVDPALGVRYIQNSLRVDSPEMETIRAAAAEHSISVVLGYSENDGNSLYISQCTISGEDGTILMKRRKLKPTHMERTVFGDASGDSLLNVVDIPNIGKVGALACWEHIQPLLKYHTYLQKEEIHISAWPSLDTFIEGGPGLWGMSREGCLGQSQQYAVEGGAFVIHSTAVISEKGVQLMETSGAPIFNKSGGGCSAIFGPDGRRLTEALGDTEEGIVYADLDLTKILAVRMFVDACGHYSRPDMLWLGADVRERKHVESPVIEKQI</sequence>
<evidence type="ECO:0000313" key="7">
    <source>
        <dbReference type="EMBL" id="KAH7121816.1"/>
    </source>
</evidence>
<dbReference type="GO" id="GO:0000257">
    <property type="term" value="F:nitrilase activity"/>
    <property type="evidence" value="ECO:0007669"/>
    <property type="project" value="UniProtKB-EC"/>
</dbReference>
<accession>A0A9P9IIH6</accession>
<keyword evidence="2 7" id="KW-0378">Hydrolase</keyword>
<dbReference type="PROSITE" id="PS00920">
    <property type="entry name" value="NITRIL_CHT_1"/>
    <property type="match status" value="1"/>
</dbReference>
<reference evidence="7" key="1">
    <citation type="journal article" date="2021" name="Nat. Commun.">
        <title>Genetic determinants of endophytism in the Arabidopsis root mycobiome.</title>
        <authorList>
            <person name="Mesny F."/>
            <person name="Miyauchi S."/>
            <person name="Thiergart T."/>
            <person name="Pickel B."/>
            <person name="Atanasova L."/>
            <person name="Karlsson M."/>
            <person name="Huettel B."/>
            <person name="Barry K.W."/>
            <person name="Haridas S."/>
            <person name="Chen C."/>
            <person name="Bauer D."/>
            <person name="Andreopoulos W."/>
            <person name="Pangilinan J."/>
            <person name="LaButti K."/>
            <person name="Riley R."/>
            <person name="Lipzen A."/>
            <person name="Clum A."/>
            <person name="Drula E."/>
            <person name="Henrissat B."/>
            <person name="Kohler A."/>
            <person name="Grigoriev I.V."/>
            <person name="Martin F.M."/>
            <person name="Hacquard S."/>
        </authorList>
    </citation>
    <scope>NUCLEOTIDE SEQUENCE</scope>
    <source>
        <strain evidence="7">MPI-CAGE-AT-0021</strain>
    </source>
</reference>
<dbReference type="PANTHER" id="PTHR46044">
    <property type="entry name" value="NITRILASE"/>
    <property type="match status" value="1"/>
</dbReference>